<dbReference type="InterPro" id="IPR045070">
    <property type="entry name" value="MATE_MepA-like"/>
</dbReference>
<comment type="similarity">
    <text evidence="2">Belongs to the multi antimicrobial extrusion (MATE) (TC 2.A.66.1) family. MepA subfamily.</text>
</comment>
<proteinExistence type="inferred from homology"/>
<dbReference type="NCBIfam" id="TIGR00797">
    <property type="entry name" value="matE"/>
    <property type="match status" value="1"/>
</dbReference>
<evidence type="ECO:0000256" key="7">
    <source>
        <dbReference type="ARBA" id="ARBA00022989"/>
    </source>
</evidence>
<sequence length="473" mass="51453">MTACIPPYLCSELYSLKKIRIIRMNNAVNILREGSMMKALTKLGIPIVIAMLIMAIYNVVDTFWVARLGTLPVAAVSVVFPISLLFLGIGLMFGVGGGVYISCLLGAKQVVKASQVASVSVITSVMLAALIALVCNVFLPDILLFMGANEEMMSLTESYGRLFIISCVIGTLNVSMSNIIVSQGASKTSASAMIIGSIVNVALDPLFIYTFNWGVEGAAWATILSRIVTTAIYIRFLTKAEVKVSLALFAPTIRIYADIIKIGISMLFLQLLQTLSISLLQKAAVKYGAEAVAAVGIVLKIVTLGTNVVFGFVKGLQPMAGYNYGAGNFQRLKEAVCCSLILTTSFCVLWSILIVIFTSPIISCFGKDETMQEIARIALRANTIMFFTFGFQFVYSTLYMAIGRARQSLLLNIGRQGLFFIPTILLLPSYWGLNGVLYVQPIADVFATLMTLLFAVRIHREIGHQSHLTTENI</sequence>
<protein>
    <recommendedName>
        <fullName evidence="3">Multidrug export protein MepA</fullName>
    </recommendedName>
</protein>
<dbReference type="PANTHER" id="PTHR43823:SF3">
    <property type="entry name" value="MULTIDRUG EXPORT PROTEIN MEPA"/>
    <property type="match status" value="1"/>
</dbReference>
<gene>
    <name evidence="11" type="ORF">HMPREF9135_1914</name>
</gene>
<reference evidence="11 12" key="1">
    <citation type="submission" date="2013-08" db="EMBL/GenBank/DDBJ databases">
        <authorList>
            <person name="Durkin A.S."/>
            <person name="Haft D.R."/>
            <person name="McCorrison J."/>
            <person name="Torralba M."/>
            <person name="Gillis M."/>
            <person name="Haft D.H."/>
            <person name="Methe B."/>
            <person name="Sutton G."/>
            <person name="Nelson K.E."/>
        </authorList>
    </citation>
    <scope>NUCLEOTIDE SEQUENCE [LARGE SCALE GENOMIC DNA]</scope>
    <source>
        <strain evidence="11 12">F0067</strain>
    </source>
</reference>
<keyword evidence="8 10" id="KW-0472">Membrane</keyword>
<keyword evidence="7 10" id="KW-1133">Transmembrane helix</keyword>
<feature type="transmembrane region" description="Helical" evidence="10">
    <location>
        <begin position="39"/>
        <end position="60"/>
    </location>
</feature>
<evidence type="ECO:0000313" key="12">
    <source>
        <dbReference type="Proteomes" id="UP000016648"/>
    </source>
</evidence>
<organism evidence="11 12">
    <name type="scientific">Segatella baroniae F0067</name>
    <dbReference type="NCBI Taxonomy" id="1115809"/>
    <lineage>
        <taxon>Bacteria</taxon>
        <taxon>Pseudomonadati</taxon>
        <taxon>Bacteroidota</taxon>
        <taxon>Bacteroidia</taxon>
        <taxon>Bacteroidales</taxon>
        <taxon>Prevotellaceae</taxon>
        <taxon>Segatella</taxon>
    </lineage>
</organism>
<dbReference type="InterPro" id="IPR002528">
    <property type="entry name" value="MATE_fam"/>
</dbReference>
<evidence type="ECO:0000256" key="2">
    <source>
        <dbReference type="ARBA" id="ARBA00008417"/>
    </source>
</evidence>
<dbReference type="CDD" id="cd13143">
    <property type="entry name" value="MATE_MepA_like"/>
    <property type="match status" value="1"/>
</dbReference>
<keyword evidence="9" id="KW-0046">Antibiotic resistance</keyword>
<dbReference type="PATRIC" id="fig|1115809.3.peg.1407"/>
<comment type="subcellular location">
    <subcellularLocation>
        <location evidence="1">Cell membrane</location>
        <topology evidence="1">Multi-pass membrane protein</topology>
    </subcellularLocation>
</comment>
<dbReference type="GO" id="GO:0015297">
    <property type="term" value="F:antiporter activity"/>
    <property type="evidence" value="ECO:0007669"/>
    <property type="project" value="InterPro"/>
</dbReference>
<keyword evidence="5" id="KW-1003">Cell membrane</keyword>
<keyword evidence="12" id="KW-1185">Reference proteome</keyword>
<feature type="transmembrane region" description="Helical" evidence="10">
    <location>
        <begin position="292"/>
        <end position="313"/>
    </location>
</feature>
<dbReference type="InterPro" id="IPR048279">
    <property type="entry name" value="MdtK-like"/>
</dbReference>
<evidence type="ECO:0000256" key="8">
    <source>
        <dbReference type="ARBA" id="ARBA00023136"/>
    </source>
</evidence>
<feature type="transmembrane region" description="Helical" evidence="10">
    <location>
        <begin position="437"/>
        <end position="456"/>
    </location>
</feature>
<dbReference type="GO" id="GO:0042910">
    <property type="term" value="F:xenobiotic transmembrane transporter activity"/>
    <property type="evidence" value="ECO:0007669"/>
    <property type="project" value="InterPro"/>
</dbReference>
<feature type="transmembrane region" description="Helical" evidence="10">
    <location>
        <begin position="377"/>
        <end position="402"/>
    </location>
</feature>
<feature type="transmembrane region" description="Helical" evidence="10">
    <location>
        <begin position="334"/>
        <end position="357"/>
    </location>
</feature>
<evidence type="ECO:0000256" key="5">
    <source>
        <dbReference type="ARBA" id="ARBA00022475"/>
    </source>
</evidence>
<feature type="transmembrane region" description="Helical" evidence="10">
    <location>
        <begin position="119"/>
        <end position="139"/>
    </location>
</feature>
<feature type="transmembrane region" description="Helical" evidence="10">
    <location>
        <begin position="159"/>
        <end position="181"/>
    </location>
</feature>
<evidence type="ECO:0000256" key="3">
    <source>
        <dbReference type="ARBA" id="ARBA00022106"/>
    </source>
</evidence>
<feature type="transmembrane region" description="Helical" evidence="10">
    <location>
        <begin position="217"/>
        <end position="238"/>
    </location>
</feature>
<feature type="transmembrane region" description="Helical" evidence="10">
    <location>
        <begin position="259"/>
        <end position="280"/>
    </location>
</feature>
<dbReference type="Proteomes" id="UP000016648">
    <property type="component" value="Unassembled WGS sequence"/>
</dbReference>
<dbReference type="GO" id="GO:0005886">
    <property type="term" value="C:plasma membrane"/>
    <property type="evidence" value="ECO:0007669"/>
    <property type="project" value="UniProtKB-SubCell"/>
</dbReference>
<dbReference type="Pfam" id="PF01554">
    <property type="entry name" value="MatE"/>
    <property type="match status" value="2"/>
</dbReference>
<name>U2P502_9BACT</name>
<feature type="transmembrane region" description="Helical" evidence="10">
    <location>
        <begin position="80"/>
        <end position="107"/>
    </location>
</feature>
<keyword evidence="4" id="KW-0813">Transport</keyword>
<dbReference type="PIRSF" id="PIRSF006603">
    <property type="entry name" value="DinF"/>
    <property type="match status" value="1"/>
</dbReference>
<dbReference type="GO" id="GO:0046677">
    <property type="term" value="P:response to antibiotic"/>
    <property type="evidence" value="ECO:0007669"/>
    <property type="project" value="UniProtKB-KW"/>
</dbReference>
<keyword evidence="6 10" id="KW-0812">Transmembrane</keyword>
<evidence type="ECO:0000256" key="4">
    <source>
        <dbReference type="ARBA" id="ARBA00022448"/>
    </source>
</evidence>
<evidence type="ECO:0000256" key="6">
    <source>
        <dbReference type="ARBA" id="ARBA00022692"/>
    </source>
</evidence>
<evidence type="ECO:0000313" key="11">
    <source>
        <dbReference type="EMBL" id="ERK39241.1"/>
    </source>
</evidence>
<evidence type="ECO:0000256" key="10">
    <source>
        <dbReference type="SAM" id="Phobius"/>
    </source>
</evidence>
<dbReference type="EMBL" id="AWEY01000026">
    <property type="protein sequence ID" value="ERK39241.1"/>
    <property type="molecule type" value="Genomic_DNA"/>
</dbReference>
<feature type="transmembrane region" description="Helical" evidence="10">
    <location>
        <begin position="409"/>
        <end position="431"/>
    </location>
</feature>
<dbReference type="PANTHER" id="PTHR43823">
    <property type="entry name" value="SPORULATION PROTEIN YKVU"/>
    <property type="match status" value="1"/>
</dbReference>
<comment type="caution">
    <text evidence="11">The sequence shown here is derived from an EMBL/GenBank/DDBJ whole genome shotgun (WGS) entry which is preliminary data.</text>
</comment>
<evidence type="ECO:0000256" key="1">
    <source>
        <dbReference type="ARBA" id="ARBA00004651"/>
    </source>
</evidence>
<evidence type="ECO:0000256" key="9">
    <source>
        <dbReference type="ARBA" id="ARBA00023251"/>
    </source>
</evidence>
<dbReference type="AlphaFoldDB" id="U2P502"/>
<feature type="transmembrane region" description="Helical" evidence="10">
    <location>
        <begin position="193"/>
        <end position="211"/>
    </location>
</feature>
<accession>U2P502</accession>
<dbReference type="InterPro" id="IPR051327">
    <property type="entry name" value="MATE_MepA_subfamily"/>
</dbReference>